<dbReference type="RefSeq" id="WP_379873961.1">
    <property type="nucleotide sequence ID" value="NZ_JBHTBH010000017.1"/>
</dbReference>
<dbReference type="EMBL" id="JBHTBH010000017">
    <property type="protein sequence ID" value="MFC7331243.1"/>
    <property type="molecule type" value="Genomic_DNA"/>
</dbReference>
<protein>
    <submittedName>
        <fullName evidence="2">Uncharacterized protein</fullName>
    </submittedName>
</protein>
<evidence type="ECO:0000256" key="1">
    <source>
        <dbReference type="SAM" id="Phobius"/>
    </source>
</evidence>
<keyword evidence="1" id="KW-0812">Transmembrane</keyword>
<accession>A0ABW2KPP6</accession>
<keyword evidence="1" id="KW-0472">Membrane</keyword>
<reference evidence="3" key="1">
    <citation type="journal article" date="2019" name="Int. J. Syst. Evol. Microbiol.">
        <title>The Global Catalogue of Microorganisms (GCM) 10K type strain sequencing project: providing services to taxonomists for standard genome sequencing and annotation.</title>
        <authorList>
            <consortium name="The Broad Institute Genomics Platform"/>
            <consortium name="The Broad Institute Genome Sequencing Center for Infectious Disease"/>
            <person name="Wu L."/>
            <person name="Ma J."/>
        </authorList>
    </citation>
    <scope>NUCLEOTIDE SEQUENCE [LARGE SCALE GENOMIC DNA]</scope>
    <source>
        <strain evidence="3">CGMCC 4.7382</strain>
    </source>
</reference>
<proteinExistence type="predicted"/>
<feature type="transmembrane region" description="Helical" evidence="1">
    <location>
        <begin position="126"/>
        <end position="149"/>
    </location>
</feature>
<gene>
    <name evidence="2" type="ORF">ACFQRF_26230</name>
</gene>
<keyword evidence="1" id="KW-1133">Transmembrane helix</keyword>
<evidence type="ECO:0000313" key="2">
    <source>
        <dbReference type="EMBL" id="MFC7331243.1"/>
    </source>
</evidence>
<sequence>MPELALAAVLVAGTVLAARSLRRIFEFMLDVPDLFVRNTVESAQLDVRVSAVRRGNELLDAHARRLTTEGPPPDLAGIRAEAERVQKQVLRLDADSRAEQERIEREGEQALAVKQRNRRIALGVEIVLLVVGIVLVAGAGIQGVSLVLAG</sequence>
<name>A0ABW2KPP6_9ACTN</name>
<evidence type="ECO:0000313" key="3">
    <source>
        <dbReference type="Proteomes" id="UP001596540"/>
    </source>
</evidence>
<comment type="caution">
    <text evidence="2">The sequence shown here is derived from an EMBL/GenBank/DDBJ whole genome shotgun (WGS) entry which is preliminary data.</text>
</comment>
<organism evidence="2 3">
    <name type="scientific">Marinactinospora rubrisoli</name>
    <dbReference type="NCBI Taxonomy" id="2715399"/>
    <lineage>
        <taxon>Bacteria</taxon>
        <taxon>Bacillati</taxon>
        <taxon>Actinomycetota</taxon>
        <taxon>Actinomycetes</taxon>
        <taxon>Streptosporangiales</taxon>
        <taxon>Nocardiopsidaceae</taxon>
        <taxon>Marinactinospora</taxon>
    </lineage>
</organism>
<dbReference type="Proteomes" id="UP001596540">
    <property type="component" value="Unassembled WGS sequence"/>
</dbReference>
<keyword evidence="3" id="KW-1185">Reference proteome</keyword>